<organism evidence="1 2">
    <name type="scientific">Deinococcus arenicola</name>
    <dbReference type="NCBI Taxonomy" id="2994950"/>
    <lineage>
        <taxon>Bacteria</taxon>
        <taxon>Thermotogati</taxon>
        <taxon>Deinococcota</taxon>
        <taxon>Deinococci</taxon>
        <taxon>Deinococcales</taxon>
        <taxon>Deinococcaceae</taxon>
        <taxon>Deinococcus</taxon>
    </lineage>
</organism>
<dbReference type="Pfam" id="PF13646">
    <property type="entry name" value="HEAT_2"/>
    <property type="match status" value="1"/>
</dbReference>
<sequence>MNLSEALQFLQENQPLPPTLELGERIVTFDEARKLLQTTLDANGLRLLLGAFGEGDGFGVYPLVEGTALAYAPAQVIPILKQHLSSPFPGVRYWNAQIAASFPSETLVDALENLLDGDFDTRYAVISALGQIKSARSRTALSRRQAVEDDVELRALITAELAI</sequence>
<name>A0ABU4DLR7_9DEIO</name>
<dbReference type="EMBL" id="JAPMIV010000002">
    <property type="protein sequence ID" value="MDV6373362.1"/>
    <property type="molecule type" value="Genomic_DNA"/>
</dbReference>
<protein>
    <submittedName>
        <fullName evidence="1">HEAT repeat domain-containing protein</fullName>
    </submittedName>
</protein>
<dbReference type="RefSeq" id="WP_317638668.1">
    <property type="nucleotide sequence ID" value="NZ_JAPMIV010000002.1"/>
</dbReference>
<reference evidence="1 2" key="1">
    <citation type="submission" date="2022-11" db="EMBL/GenBank/DDBJ databases">
        <title>Deinococcus ZS9-10, Low Temperature and Draught-tolerating, UV-resistant Bacteria from Continental Antarctica.</title>
        <authorList>
            <person name="Cheng L."/>
        </authorList>
    </citation>
    <scope>NUCLEOTIDE SEQUENCE [LARGE SCALE GENOMIC DNA]</scope>
    <source>
        <strain evidence="1 2">ZS9-10</strain>
    </source>
</reference>
<accession>A0ABU4DLR7</accession>
<comment type="caution">
    <text evidence="1">The sequence shown here is derived from an EMBL/GenBank/DDBJ whole genome shotgun (WGS) entry which is preliminary data.</text>
</comment>
<dbReference type="Proteomes" id="UP001276150">
    <property type="component" value="Unassembled WGS sequence"/>
</dbReference>
<keyword evidence="2" id="KW-1185">Reference proteome</keyword>
<evidence type="ECO:0000313" key="1">
    <source>
        <dbReference type="EMBL" id="MDV6373362.1"/>
    </source>
</evidence>
<gene>
    <name evidence="1" type="ORF">ORD21_01970</name>
</gene>
<evidence type="ECO:0000313" key="2">
    <source>
        <dbReference type="Proteomes" id="UP001276150"/>
    </source>
</evidence>
<dbReference type="Gene3D" id="1.25.10.10">
    <property type="entry name" value="Leucine-rich Repeat Variant"/>
    <property type="match status" value="1"/>
</dbReference>
<dbReference type="InterPro" id="IPR016024">
    <property type="entry name" value="ARM-type_fold"/>
</dbReference>
<dbReference type="InterPro" id="IPR011989">
    <property type="entry name" value="ARM-like"/>
</dbReference>
<dbReference type="SUPFAM" id="SSF48371">
    <property type="entry name" value="ARM repeat"/>
    <property type="match status" value="1"/>
</dbReference>
<proteinExistence type="predicted"/>